<evidence type="ECO:0000313" key="2">
    <source>
        <dbReference type="EMBL" id="RJK97343.1"/>
    </source>
</evidence>
<evidence type="ECO:0000259" key="1">
    <source>
        <dbReference type="Pfam" id="PF14065"/>
    </source>
</evidence>
<protein>
    <submittedName>
        <fullName evidence="2">DUF4255 domain-containing protein</fullName>
    </submittedName>
</protein>
<gene>
    <name evidence="2" type="ORF">D3P05_24120</name>
</gene>
<dbReference type="Pfam" id="PF14065">
    <property type="entry name" value="Pvc16_N"/>
    <property type="match status" value="1"/>
</dbReference>
<proteinExistence type="predicted"/>
<reference evidence="3" key="1">
    <citation type="submission" date="2018-09" db="EMBL/GenBank/DDBJ databases">
        <title>Paracoccus onubensis nov. sp. a moderate halophilic bacterium isolated from Gruta de las Maravillas (Aracena, Spain).</title>
        <authorList>
            <person name="Jurado V."/>
            <person name="Gutierrez-Patricio S."/>
            <person name="Gonzalez-Pimentel J.L."/>
            <person name="Miller A.Z."/>
            <person name="Laiz L."/>
            <person name="Saiz-Jimenez C."/>
        </authorList>
    </citation>
    <scope>NUCLEOTIDE SEQUENCE [LARGE SCALE GENOMIC DNA]</scope>
    <source>
        <strain evidence="3">DSM 26381</strain>
    </source>
</reference>
<organism evidence="2 3">
    <name type="scientific">Paracoccus siganidrum</name>
    <dbReference type="NCBI Taxonomy" id="1276757"/>
    <lineage>
        <taxon>Bacteria</taxon>
        <taxon>Pseudomonadati</taxon>
        <taxon>Pseudomonadota</taxon>
        <taxon>Alphaproteobacteria</taxon>
        <taxon>Rhodobacterales</taxon>
        <taxon>Paracoccaceae</taxon>
        <taxon>Paracoccus</taxon>
    </lineage>
</organism>
<sequence>MSSALAIAGVTQVLRDLLNDGVVDHDVAAAVGAAVSIRALPPDRLQAVVTESTPSLNLFLHRVTPNIGWANHDLPQRDGRGERVRAPLLALDLHYLLTAFGYDDLHAEILLGFAMRALHENPILSRAQITRALSPAPPVTGGFPPALEALDRSGLADQIEQVKITTDHLSTEEMTRIWSAMLTQYRPTTAYRVTVVLIESPLLSRIARPVLRIGADNRGAAVTPAMQPPLPAITRLIPPARQPSIRLGESFVVEGRHLDGVTVLGQLRHARLPDAVPLPPDAGGTAALAAFSIADTPANAAALASGPALLSLRVQRAGEPAPRDTNVWPVMIAPIADFAGATVQRAGNRVTVDLQVRPDLHEGQEIALTLGSASAPAQPLAATPSAAVRFVFDDLPAGSYPASLRVDGVDSWSILRDLPPIAPDFAPRPPEFDPAQALTVPA</sequence>
<dbReference type="AlphaFoldDB" id="A0A418ZQ09"/>
<dbReference type="OrthoDB" id="527247at2"/>
<accession>A0A418ZQ09</accession>
<evidence type="ECO:0000313" key="3">
    <source>
        <dbReference type="Proteomes" id="UP000283587"/>
    </source>
</evidence>
<dbReference type="RefSeq" id="WP_119901235.1">
    <property type="nucleotide sequence ID" value="NZ_QNRC01000017.1"/>
</dbReference>
<dbReference type="EMBL" id="QZEW01000235">
    <property type="protein sequence ID" value="RJK97343.1"/>
    <property type="molecule type" value="Genomic_DNA"/>
</dbReference>
<comment type="caution">
    <text evidence="2">The sequence shown here is derived from an EMBL/GenBank/DDBJ whole genome shotgun (WGS) entry which is preliminary data.</text>
</comment>
<dbReference type="Proteomes" id="UP000283587">
    <property type="component" value="Unassembled WGS sequence"/>
</dbReference>
<dbReference type="InterPro" id="IPR025351">
    <property type="entry name" value="Pvc16_N"/>
</dbReference>
<feature type="domain" description="Pvc16 N-terminal" evidence="1">
    <location>
        <begin position="10"/>
        <end position="211"/>
    </location>
</feature>
<name>A0A418ZQ09_9RHOB</name>
<keyword evidence="3" id="KW-1185">Reference proteome</keyword>